<name>A0A081CPB4_PSEA2</name>
<dbReference type="EMBL" id="DF830189">
    <property type="protein sequence ID" value="GAK68510.1"/>
    <property type="molecule type" value="Genomic_DNA"/>
</dbReference>
<dbReference type="Proteomes" id="UP000053758">
    <property type="component" value="Unassembled WGS sequence"/>
</dbReference>
<gene>
    <name evidence="2" type="ORF">PAN0_122d6771</name>
</gene>
<protein>
    <submittedName>
        <fullName evidence="2">Uncharacterized protein</fullName>
    </submittedName>
</protein>
<reference evidence="2" key="1">
    <citation type="submission" date="2014-07" db="EMBL/GenBank/DDBJ databases">
        <title>Draft genome sequence of the yeast Pseudozyma antarctica JCM 10317 known as a producer of lipase B which used in a wide range of industrial applications.</title>
        <authorList>
            <person name="Morita T."/>
            <person name="Saika A."/>
            <person name="Koike H."/>
        </authorList>
    </citation>
    <scope>NUCLEOTIDE SEQUENCE</scope>
    <source>
        <strain evidence="2">JCM 10317</strain>
    </source>
</reference>
<evidence type="ECO:0000313" key="2">
    <source>
        <dbReference type="EMBL" id="GAK68510.1"/>
    </source>
</evidence>
<dbReference type="HOGENOM" id="CLU_776113_0_0_1"/>
<evidence type="ECO:0000313" key="3">
    <source>
        <dbReference type="Proteomes" id="UP000053758"/>
    </source>
</evidence>
<evidence type="ECO:0000256" key="1">
    <source>
        <dbReference type="SAM" id="MobiDB-lite"/>
    </source>
</evidence>
<dbReference type="AlphaFoldDB" id="A0A081CPB4"/>
<dbReference type="RefSeq" id="XP_014653291.1">
    <property type="nucleotide sequence ID" value="XM_014797805.1"/>
</dbReference>
<dbReference type="GeneID" id="26307556"/>
<keyword evidence="3" id="KW-1185">Reference proteome</keyword>
<sequence>MPAKPYPTLDWLQDSIFTKIMRESDGPRDPDTPSLTTLTVSPEQVAAVPGMSDLIESIRQYVTPDRPENGAGNVAIVFSAIFTALRTGGVTMERNRLALSHFQFGFRGEGYEIPLSLSLLHAASQTQPLDASGASPGSVDRRSPRKRKHAKAAAQEACTRHTLLLKKLFERVEAASGDSRTLARHLSARAVVSSASPPSPGTITASAVAEQLEELLDRESECKRATRRVYEAYAQLGDSFVGLVAHVCQDTPPSAETKAFHRKCFAILEDVTTRWTRRAELSRPALVKRLERARKIHLLARCFGEQVLTSEALTMRLVDRTTFQSFSILLQEAAQAPRASESEEASAKWNAAVPGTR</sequence>
<organism evidence="2">
    <name type="scientific">Pseudozyma antarctica</name>
    <name type="common">Yeast</name>
    <name type="synonym">Candida antarctica</name>
    <dbReference type="NCBI Taxonomy" id="84753"/>
    <lineage>
        <taxon>Eukaryota</taxon>
        <taxon>Fungi</taxon>
        <taxon>Dikarya</taxon>
        <taxon>Basidiomycota</taxon>
        <taxon>Ustilaginomycotina</taxon>
        <taxon>Ustilaginomycetes</taxon>
        <taxon>Ustilaginales</taxon>
        <taxon>Ustilaginaceae</taxon>
        <taxon>Moesziomyces</taxon>
    </lineage>
</organism>
<feature type="region of interest" description="Disordered" evidence="1">
    <location>
        <begin position="128"/>
        <end position="153"/>
    </location>
</feature>
<proteinExistence type="predicted"/>
<accession>A0A081CPB4</accession>